<evidence type="ECO:0000256" key="1">
    <source>
        <dbReference type="SAM" id="SignalP"/>
    </source>
</evidence>
<accession>A0A229SD94</accession>
<dbReference type="EMBL" id="NMQT01000038">
    <property type="protein sequence ID" value="OXM56594.1"/>
    <property type="molecule type" value="Genomic_DNA"/>
</dbReference>
<gene>
    <name evidence="2" type="ORF">CFP71_12225</name>
</gene>
<evidence type="ECO:0000313" key="3">
    <source>
        <dbReference type="Proteomes" id="UP000215223"/>
    </source>
</evidence>
<name>A0A229SD94_9PSEU</name>
<dbReference type="Proteomes" id="UP000215223">
    <property type="component" value="Unassembled WGS sequence"/>
</dbReference>
<dbReference type="AlphaFoldDB" id="A0A229SD94"/>
<reference evidence="2 3" key="1">
    <citation type="submission" date="2017-07" db="EMBL/GenBank/DDBJ databases">
        <title>Amycolatopsis thailandensis Genome sequencing and assembly.</title>
        <authorList>
            <person name="Kaur N."/>
            <person name="Mayilraj S."/>
        </authorList>
    </citation>
    <scope>NUCLEOTIDE SEQUENCE [LARGE SCALE GENOMIC DNA]</scope>
    <source>
        <strain evidence="2 3">JCM 16380</strain>
    </source>
</reference>
<evidence type="ECO:0000313" key="2">
    <source>
        <dbReference type="EMBL" id="OXM56594.1"/>
    </source>
</evidence>
<protein>
    <submittedName>
        <fullName evidence="2">Uncharacterized protein</fullName>
    </submittedName>
</protein>
<sequence length="92" mass="9558">MVRGKFLLCTLFSVLLLGGTVTVAGAREAAPVDLGAFRGDSHSHSTGINDAGGVVGEYSTVAERTIAVRWNPDGTHTRLAIPAGVSPRPMEP</sequence>
<organism evidence="2 3">
    <name type="scientific">Amycolatopsis thailandensis</name>
    <dbReference type="NCBI Taxonomy" id="589330"/>
    <lineage>
        <taxon>Bacteria</taxon>
        <taxon>Bacillati</taxon>
        <taxon>Actinomycetota</taxon>
        <taxon>Actinomycetes</taxon>
        <taxon>Pseudonocardiales</taxon>
        <taxon>Pseudonocardiaceae</taxon>
        <taxon>Amycolatopsis</taxon>
    </lineage>
</organism>
<keyword evidence="3" id="KW-1185">Reference proteome</keyword>
<comment type="caution">
    <text evidence="2">The sequence shown here is derived from an EMBL/GenBank/DDBJ whole genome shotgun (WGS) entry which is preliminary data.</text>
</comment>
<feature type="signal peptide" evidence="1">
    <location>
        <begin position="1"/>
        <end position="26"/>
    </location>
</feature>
<proteinExistence type="predicted"/>
<feature type="chain" id="PRO_5013076390" evidence="1">
    <location>
        <begin position="27"/>
        <end position="92"/>
    </location>
</feature>
<keyword evidence="1" id="KW-0732">Signal</keyword>